<accession>A0A1Q2CB53</accession>
<evidence type="ECO:0000313" key="2">
    <source>
        <dbReference type="Proteomes" id="UP000188159"/>
    </source>
</evidence>
<protein>
    <submittedName>
        <fullName evidence="1">Uncharacterized protein</fullName>
    </submittedName>
</protein>
<dbReference type="EMBL" id="CP012098">
    <property type="protein sequence ID" value="AQP40948.1"/>
    <property type="molecule type" value="Genomic_DNA"/>
</dbReference>
<dbReference type="AlphaFoldDB" id="A0A1Q2CB53"/>
<name>A0A1Q2CB53_ANAHA</name>
<proteinExistence type="predicted"/>
<gene>
    <name evidence="1" type="ORF">DO83_09965</name>
</gene>
<dbReference type="Proteomes" id="UP000188159">
    <property type="component" value="Chromosome"/>
</dbReference>
<sequence length="101" mass="11704">MIERDEEKNTCLVARCENCGRLHVYKRERKDGEGCLCCGGGPMRMLGNAIVHENKTSDVKVRVSVEREELDKLIKDMDRVNRLADETYDKIRKMSKIKIEC</sequence>
<reference evidence="1 2" key="1">
    <citation type="journal article" date="2016" name="Sci. Rep.">
        <title>Accelerated dysbiosis of gut microbiota during aggravation of DSS-induced colitis by a butyrate-producing bacterium.</title>
        <authorList>
            <person name="Zhang Q."/>
            <person name="Wu Y."/>
            <person name="Wang J."/>
            <person name="Wu G."/>
            <person name="Long W."/>
            <person name="Xue Z."/>
            <person name="Wang L."/>
            <person name="Zhang X."/>
            <person name="Pang X."/>
            <person name="Zhao Y."/>
            <person name="Zhao L."/>
            <person name="Zhang C."/>
        </authorList>
    </citation>
    <scope>NUCLEOTIDE SEQUENCE [LARGE SCALE GENOMIC DNA]</scope>
    <source>
        <strain evidence="1 2">BPB5</strain>
    </source>
</reference>
<evidence type="ECO:0000313" key="1">
    <source>
        <dbReference type="EMBL" id="AQP40948.1"/>
    </source>
</evidence>
<organism evidence="1 2">
    <name type="scientific">Anaerostipes hadrus</name>
    <dbReference type="NCBI Taxonomy" id="649756"/>
    <lineage>
        <taxon>Bacteria</taxon>
        <taxon>Bacillati</taxon>
        <taxon>Bacillota</taxon>
        <taxon>Clostridia</taxon>
        <taxon>Lachnospirales</taxon>
        <taxon>Lachnospiraceae</taxon>
        <taxon>Anaerostipes</taxon>
    </lineage>
</organism>